<evidence type="ECO:0000256" key="4">
    <source>
        <dbReference type="ARBA" id="ARBA00022989"/>
    </source>
</evidence>
<evidence type="ECO:0000256" key="2">
    <source>
        <dbReference type="ARBA" id="ARBA00022475"/>
    </source>
</evidence>
<proteinExistence type="predicted"/>
<evidence type="ECO:0000313" key="7">
    <source>
        <dbReference type="EMBL" id="ANZ43876.1"/>
    </source>
</evidence>
<feature type="transmembrane region" description="Helical" evidence="6">
    <location>
        <begin position="175"/>
        <end position="192"/>
    </location>
</feature>
<keyword evidence="3 6" id="KW-0812">Transmembrane</keyword>
<accession>A0A1B2I1N8</accession>
<evidence type="ECO:0000256" key="6">
    <source>
        <dbReference type="SAM" id="Phobius"/>
    </source>
</evidence>
<keyword evidence="4 6" id="KW-1133">Transmembrane helix</keyword>
<dbReference type="GO" id="GO:0005886">
    <property type="term" value="C:plasma membrane"/>
    <property type="evidence" value="ECO:0007669"/>
    <property type="project" value="UniProtKB-SubCell"/>
</dbReference>
<reference evidence="7" key="1">
    <citation type="submission" date="2016-08" db="EMBL/GenBank/DDBJ databases">
        <title>Complete genome of Cloacibacillus porcorum.</title>
        <authorList>
            <person name="Looft T."/>
            <person name="Bayles D.O."/>
            <person name="Alt D.P."/>
        </authorList>
    </citation>
    <scope>NUCLEOTIDE SEQUENCE [LARGE SCALE GENOMIC DNA]</scope>
    <source>
        <strain evidence="7">CL-84</strain>
    </source>
</reference>
<sequence length="194" mass="21560">MNFAAFFSYVILTAITPGPNNIMSMSNASRYGFRRSLPFNFGVFAGFLVVMSLSALFSSLLYDVIPSVKPLMLYVGAAYILWLAWTVWRDAPHEKGGRAVTNTFLSGMALQFVNVKVILYCITTMSSFILPYYHGLPVIAAFVVFLAFVGFACTLCWAAFGALFEILFKRYSRPVNAIMALLLVYCAVSMLIDI</sequence>
<dbReference type="Proteomes" id="UP000093044">
    <property type="component" value="Chromosome"/>
</dbReference>
<feature type="transmembrane region" description="Helical" evidence="6">
    <location>
        <begin position="109"/>
        <end position="133"/>
    </location>
</feature>
<evidence type="ECO:0000256" key="3">
    <source>
        <dbReference type="ARBA" id="ARBA00022692"/>
    </source>
</evidence>
<dbReference type="GO" id="GO:0033228">
    <property type="term" value="P:cysteine export across plasma membrane"/>
    <property type="evidence" value="ECO:0007669"/>
    <property type="project" value="TreeGrafter"/>
</dbReference>
<keyword evidence="8" id="KW-1185">Reference proteome</keyword>
<dbReference type="KEGG" id="cpor:BED41_01485"/>
<evidence type="ECO:0000256" key="5">
    <source>
        <dbReference type="ARBA" id="ARBA00023136"/>
    </source>
</evidence>
<dbReference type="PANTHER" id="PTHR30086:SF20">
    <property type="entry name" value="ARGININE EXPORTER PROTEIN ARGO-RELATED"/>
    <property type="match status" value="1"/>
</dbReference>
<feature type="transmembrane region" description="Helical" evidence="6">
    <location>
        <begin position="71"/>
        <end position="88"/>
    </location>
</feature>
<feature type="transmembrane region" description="Helical" evidence="6">
    <location>
        <begin position="139"/>
        <end position="163"/>
    </location>
</feature>
<dbReference type="OrthoDB" id="198428at2"/>
<comment type="subcellular location">
    <subcellularLocation>
        <location evidence="1">Cell membrane</location>
        <topology evidence="1">Multi-pass membrane protein</topology>
    </subcellularLocation>
</comment>
<feature type="transmembrane region" description="Helical" evidence="6">
    <location>
        <begin position="37"/>
        <end position="65"/>
    </location>
</feature>
<organism evidence="7 8">
    <name type="scientific">Cloacibacillus porcorum</name>
    <dbReference type="NCBI Taxonomy" id="1197717"/>
    <lineage>
        <taxon>Bacteria</taxon>
        <taxon>Thermotogati</taxon>
        <taxon>Synergistota</taxon>
        <taxon>Synergistia</taxon>
        <taxon>Synergistales</taxon>
        <taxon>Synergistaceae</taxon>
        <taxon>Cloacibacillus</taxon>
    </lineage>
</organism>
<evidence type="ECO:0000256" key="1">
    <source>
        <dbReference type="ARBA" id="ARBA00004651"/>
    </source>
</evidence>
<evidence type="ECO:0000313" key="8">
    <source>
        <dbReference type="Proteomes" id="UP000093044"/>
    </source>
</evidence>
<dbReference type="GO" id="GO:0015171">
    <property type="term" value="F:amino acid transmembrane transporter activity"/>
    <property type="evidence" value="ECO:0007669"/>
    <property type="project" value="TreeGrafter"/>
</dbReference>
<feature type="transmembrane region" description="Helical" evidence="6">
    <location>
        <begin position="6"/>
        <end position="25"/>
    </location>
</feature>
<dbReference type="RefSeq" id="WP_066742158.1">
    <property type="nucleotide sequence ID" value="NZ_CAUFKJ010000008.1"/>
</dbReference>
<keyword evidence="2" id="KW-1003">Cell membrane</keyword>
<protein>
    <submittedName>
        <fullName evidence="7">Lysine transporter LysE</fullName>
    </submittedName>
</protein>
<dbReference type="GeneID" id="83056521"/>
<keyword evidence="5 6" id="KW-0472">Membrane</keyword>
<dbReference type="EMBL" id="CP016757">
    <property type="protein sequence ID" value="ANZ43876.1"/>
    <property type="molecule type" value="Genomic_DNA"/>
</dbReference>
<name>A0A1B2I1N8_9BACT</name>
<gene>
    <name evidence="7" type="ORF">BED41_01485</name>
</gene>
<dbReference type="InterPro" id="IPR001123">
    <property type="entry name" value="LeuE-type"/>
</dbReference>
<dbReference type="PANTHER" id="PTHR30086">
    <property type="entry name" value="ARGININE EXPORTER PROTEIN ARGO"/>
    <property type="match status" value="1"/>
</dbReference>
<dbReference type="AlphaFoldDB" id="A0A1B2I1N8"/>
<dbReference type="Pfam" id="PF01810">
    <property type="entry name" value="LysE"/>
    <property type="match status" value="1"/>
</dbReference>